<name>A0A1W9ZCC8_MYCAN</name>
<accession>A0A1W9ZCC8</accession>
<proteinExistence type="predicted"/>
<keyword evidence="2" id="KW-0540">Nuclease</keyword>
<dbReference type="GO" id="GO:0006506">
    <property type="term" value="P:GPI anchor biosynthetic process"/>
    <property type="evidence" value="ECO:0007669"/>
    <property type="project" value="TreeGrafter"/>
</dbReference>
<dbReference type="OrthoDB" id="155529at2"/>
<dbReference type="InterPro" id="IPR036691">
    <property type="entry name" value="Endo/exonu/phosph_ase_sf"/>
</dbReference>
<feature type="domain" description="Endonuclease/exonuclease/phosphatase" evidence="1">
    <location>
        <begin position="4"/>
        <end position="244"/>
    </location>
</feature>
<dbReference type="PANTHER" id="PTHR14859:SF15">
    <property type="entry name" value="ENDONUCLEASE_EXONUCLEASE_PHOSPHATASE DOMAIN-CONTAINING PROTEIN"/>
    <property type="match status" value="1"/>
</dbReference>
<dbReference type="RefSeq" id="WP_083115968.1">
    <property type="nucleotide sequence ID" value="NZ_JACKTS010000040.1"/>
</dbReference>
<sequence length="253" mass="27469">MRVATFNILHGRTVGNGVDLQRLRDAVRLLDPDVLALQEVDCDQPRSGGADLTAAAAEAMGAVEHRFVAAISGTPGATWMAATGSEQPGTAGYGIALLSRFPASSWQVVRLPRIPMRFPMYLPGPNKVMVVDEEPRAAVIARLQTPLGPMTVANTHLSFVPGWNRRQLRRLVHALRGLPAPRLLTGDLNLTPLAVRRWSGMRALATATTFPAPAPDRQLDHILTDDRDLRAGATTAELMPISDHRPLVVDLHR</sequence>
<dbReference type="GO" id="GO:0016020">
    <property type="term" value="C:membrane"/>
    <property type="evidence" value="ECO:0007669"/>
    <property type="project" value="GOC"/>
</dbReference>
<evidence type="ECO:0000313" key="2">
    <source>
        <dbReference type="EMBL" id="ORA12085.1"/>
    </source>
</evidence>
<comment type="caution">
    <text evidence="2">The sequence shown here is derived from an EMBL/GenBank/DDBJ whole genome shotgun (WGS) entry which is preliminary data.</text>
</comment>
<dbReference type="GO" id="GO:0004519">
    <property type="term" value="F:endonuclease activity"/>
    <property type="evidence" value="ECO:0007669"/>
    <property type="project" value="UniProtKB-KW"/>
</dbReference>
<reference evidence="2 3" key="1">
    <citation type="submission" date="2017-02" db="EMBL/GenBank/DDBJ databases">
        <title>The new phylogeny of genus Mycobacterium.</title>
        <authorList>
            <person name="Tortoli E."/>
            <person name="Trovato A."/>
            <person name="Cirillo D.M."/>
        </authorList>
    </citation>
    <scope>NUCLEOTIDE SEQUENCE [LARGE SCALE GENOMIC DNA]</scope>
    <source>
        <strain evidence="2 3">DSM 45057</strain>
    </source>
</reference>
<dbReference type="SUPFAM" id="SSF56219">
    <property type="entry name" value="DNase I-like"/>
    <property type="match status" value="1"/>
</dbReference>
<organism evidence="2 3">
    <name type="scientific">Mycobacterium angelicum</name>
    <dbReference type="NCBI Taxonomy" id="470074"/>
    <lineage>
        <taxon>Bacteria</taxon>
        <taxon>Bacillati</taxon>
        <taxon>Actinomycetota</taxon>
        <taxon>Actinomycetes</taxon>
        <taxon>Mycobacteriales</taxon>
        <taxon>Mycobacteriaceae</taxon>
        <taxon>Mycobacterium</taxon>
    </lineage>
</organism>
<dbReference type="Proteomes" id="UP000192284">
    <property type="component" value="Unassembled WGS sequence"/>
</dbReference>
<evidence type="ECO:0000259" key="1">
    <source>
        <dbReference type="Pfam" id="PF03372"/>
    </source>
</evidence>
<dbReference type="InterPro" id="IPR051916">
    <property type="entry name" value="GPI-anchor_lipid_remodeler"/>
</dbReference>
<keyword evidence="2" id="KW-0255">Endonuclease</keyword>
<protein>
    <submittedName>
        <fullName evidence="2">Endonuclease</fullName>
    </submittedName>
</protein>
<keyword evidence="3" id="KW-1185">Reference proteome</keyword>
<dbReference type="Pfam" id="PF03372">
    <property type="entry name" value="Exo_endo_phos"/>
    <property type="match status" value="1"/>
</dbReference>
<dbReference type="EMBL" id="MVHE01000075">
    <property type="protein sequence ID" value="ORA12085.1"/>
    <property type="molecule type" value="Genomic_DNA"/>
</dbReference>
<dbReference type="AlphaFoldDB" id="A0A1W9ZCC8"/>
<gene>
    <name evidence="2" type="ORF">BST12_25265</name>
</gene>
<evidence type="ECO:0000313" key="3">
    <source>
        <dbReference type="Proteomes" id="UP000192284"/>
    </source>
</evidence>
<dbReference type="Gene3D" id="3.60.10.10">
    <property type="entry name" value="Endonuclease/exonuclease/phosphatase"/>
    <property type="match status" value="1"/>
</dbReference>
<dbReference type="PANTHER" id="PTHR14859">
    <property type="entry name" value="CALCOFLUOR WHITE HYPERSENSITIVE PROTEIN PRECURSOR"/>
    <property type="match status" value="1"/>
</dbReference>
<keyword evidence="2" id="KW-0378">Hydrolase</keyword>
<dbReference type="InterPro" id="IPR005135">
    <property type="entry name" value="Endo/exonuclease/phosphatase"/>
</dbReference>